<accession>A0A1N7ES23</accession>
<dbReference type="STRING" id="573024.SAMN05216208_1651"/>
<dbReference type="PROSITE" id="PS00211">
    <property type="entry name" value="ABC_TRANSPORTER_1"/>
    <property type="match status" value="1"/>
</dbReference>
<evidence type="ECO:0000256" key="6">
    <source>
        <dbReference type="ARBA" id="ARBA00022840"/>
    </source>
</evidence>
<dbReference type="GO" id="GO:0005886">
    <property type="term" value="C:plasma membrane"/>
    <property type="evidence" value="ECO:0007669"/>
    <property type="project" value="UniProtKB-SubCell"/>
</dbReference>
<keyword evidence="7" id="KW-1278">Translocase</keyword>
<dbReference type="EMBL" id="FTNV01000001">
    <property type="protein sequence ID" value="SIR90844.1"/>
    <property type="molecule type" value="Genomic_DNA"/>
</dbReference>
<evidence type="ECO:0000256" key="4">
    <source>
        <dbReference type="ARBA" id="ARBA00022475"/>
    </source>
</evidence>
<dbReference type="EC" id="7.2.2.11" evidence="11"/>
<dbReference type="CDD" id="cd03257">
    <property type="entry name" value="ABC_NikE_OppD_transporters"/>
    <property type="match status" value="1"/>
</dbReference>
<evidence type="ECO:0000313" key="15">
    <source>
        <dbReference type="EMBL" id="SIR90844.1"/>
    </source>
</evidence>
<evidence type="ECO:0000256" key="9">
    <source>
        <dbReference type="ARBA" id="ARBA00023136"/>
    </source>
</evidence>
<dbReference type="OrthoDB" id="9815712at2"/>
<evidence type="ECO:0000256" key="7">
    <source>
        <dbReference type="ARBA" id="ARBA00022967"/>
    </source>
</evidence>
<evidence type="ECO:0000256" key="13">
    <source>
        <dbReference type="ARBA" id="ARBA00048610"/>
    </source>
</evidence>
<gene>
    <name evidence="15" type="ORF">SAMN05421666_0484</name>
</gene>
<reference evidence="15 16" key="1">
    <citation type="submission" date="2017-01" db="EMBL/GenBank/DDBJ databases">
        <authorList>
            <person name="Mah S.A."/>
            <person name="Swanson W.J."/>
            <person name="Moy G.W."/>
            <person name="Vacquier V.D."/>
        </authorList>
    </citation>
    <scope>NUCLEOTIDE SEQUENCE [LARGE SCALE GENOMIC DNA]</scope>
    <source>
        <strain evidence="15 16">DSM 29590</strain>
    </source>
</reference>
<dbReference type="NCBIfam" id="TIGR01727">
    <property type="entry name" value="oligo_HPY"/>
    <property type="match status" value="1"/>
</dbReference>
<dbReference type="GO" id="GO:0015413">
    <property type="term" value="F:ABC-type nickel transporter activity"/>
    <property type="evidence" value="ECO:0007669"/>
    <property type="project" value="UniProtKB-EC"/>
</dbReference>
<organism evidence="15 16">
    <name type="scientific">Roseovarius nanhaiticus</name>
    <dbReference type="NCBI Taxonomy" id="573024"/>
    <lineage>
        <taxon>Bacteria</taxon>
        <taxon>Pseudomonadati</taxon>
        <taxon>Pseudomonadota</taxon>
        <taxon>Alphaproteobacteria</taxon>
        <taxon>Rhodobacterales</taxon>
        <taxon>Roseobacteraceae</taxon>
        <taxon>Roseovarius</taxon>
    </lineage>
</organism>
<evidence type="ECO:0000313" key="16">
    <source>
        <dbReference type="Proteomes" id="UP000186019"/>
    </source>
</evidence>
<dbReference type="SMART" id="SM00382">
    <property type="entry name" value="AAA"/>
    <property type="match status" value="1"/>
</dbReference>
<dbReference type="InterPro" id="IPR027417">
    <property type="entry name" value="P-loop_NTPase"/>
</dbReference>
<evidence type="ECO:0000256" key="11">
    <source>
        <dbReference type="ARBA" id="ARBA00039098"/>
    </source>
</evidence>
<evidence type="ECO:0000256" key="5">
    <source>
        <dbReference type="ARBA" id="ARBA00022741"/>
    </source>
</evidence>
<dbReference type="InterPro" id="IPR013563">
    <property type="entry name" value="Oligopep_ABC_C"/>
</dbReference>
<keyword evidence="16" id="KW-1185">Reference proteome</keyword>
<evidence type="ECO:0000256" key="10">
    <source>
        <dbReference type="ARBA" id="ARBA00038669"/>
    </source>
</evidence>
<comment type="catalytic activity">
    <reaction evidence="13">
        <text>Ni(2+)(out) + ATP + H2O = Ni(2+)(in) + ADP + phosphate + H(+)</text>
        <dbReference type="Rhea" id="RHEA:15557"/>
        <dbReference type="ChEBI" id="CHEBI:15377"/>
        <dbReference type="ChEBI" id="CHEBI:15378"/>
        <dbReference type="ChEBI" id="CHEBI:30616"/>
        <dbReference type="ChEBI" id="CHEBI:43474"/>
        <dbReference type="ChEBI" id="CHEBI:49786"/>
        <dbReference type="ChEBI" id="CHEBI:456216"/>
        <dbReference type="EC" id="7.2.2.11"/>
    </reaction>
    <physiologicalReaction direction="left-to-right" evidence="13">
        <dbReference type="Rhea" id="RHEA:15558"/>
    </physiologicalReaction>
</comment>
<dbReference type="InterPro" id="IPR017871">
    <property type="entry name" value="ABC_transporter-like_CS"/>
</dbReference>
<dbReference type="PANTHER" id="PTHR43297:SF13">
    <property type="entry name" value="NICKEL ABC TRANSPORTER, ATP-BINDING PROTEIN"/>
    <property type="match status" value="1"/>
</dbReference>
<dbReference type="RefSeq" id="WP_076530664.1">
    <property type="nucleotide sequence ID" value="NZ_FOAC01000001.1"/>
</dbReference>
<keyword evidence="6 15" id="KW-0067">ATP-binding</keyword>
<dbReference type="InterPro" id="IPR003439">
    <property type="entry name" value="ABC_transporter-like_ATP-bd"/>
</dbReference>
<keyword evidence="9" id="KW-0472">Membrane</keyword>
<dbReference type="Proteomes" id="UP000186019">
    <property type="component" value="Unassembled WGS sequence"/>
</dbReference>
<dbReference type="GO" id="GO:0015833">
    <property type="term" value="P:peptide transport"/>
    <property type="evidence" value="ECO:0007669"/>
    <property type="project" value="InterPro"/>
</dbReference>
<feature type="domain" description="ABC transporter" evidence="14">
    <location>
        <begin position="5"/>
        <end position="249"/>
    </location>
</feature>
<dbReference type="PANTHER" id="PTHR43297">
    <property type="entry name" value="OLIGOPEPTIDE TRANSPORT ATP-BINDING PROTEIN APPD"/>
    <property type="match status" value="1"/>
</dbReference>
<keyword evidence="4" id="KW-1003">Cell membrane</keyword>
<evidence type="ECO:0000256" key="12">
    <source>
        <dbReference type="ARBA" id="ARBA00044143"/>
    </source>
</evidence>
<keyword evidence="3" id="KW-0813">Transport</keyword>
<sequence>MSNIAKAEDVVVSYRTTKGSLRALDGADLAVRAGETLAVVGESGSGKSTLGMSFGRVLPGEAKHEAGRIEVDGTDVFAIDAETLRGLRRDKLGFVFQNPMTALDPTMRVGRQVARAMPGRASDAEITALLKRAELSDPARVMRAYPHELSGGMAQRVVIAIAIARGPQLLIADEPTASLDASIREKVMATLARLRDETGASLLVLSHDLRLMARHAGRVAVMYGGRVVEIGASAEVLQRPAHPYTRALLAAASGSERPGERLEPIPGTPPTLAGRCEACAFAPRCAYAQDRCRAQRPEPREVAGRQVTCHFAEDVLADAPISTEAPR</sequence>
<dbReference type="InterPro" id="IPR003593">
    <property type="entry name" value="AAA+_ATPase"/>
</dbReference>
<proteinExistence type="inferred from homology"/>
<protein>
    <recommendedName>
        <fullName evidence="12">Nickel import system ATP-binding protein NikD</fullName>
        <ecNumber evidence="11">7.2.2.11</ecNumber>
    </recommendedName>
</protein>
<dbReference type="InterPro" id="IPR050388">
    <property type="entry name" value="ABC_Ni/Peptide_Import"/>
</dbReference>
<evidence type="ECO:0000256" key="3">
    <source>
        <dbReference type="ARBA" id="ARBA00022448"/>
    </source>
</evidence>
<dbReference type="Gene3D" id="3.40.50.300">
    <property type="entry name" value="P-loop containing nucleotide triphosphate hydrolases"/>
    <property type="match status" value="1"/>
</dbReference>
<dbReference type="Pfam" id="PF08352">
    <property type="entry name" value="oligo_HPY"/>
    <property type="match status" value="1"/>
</dbReference>
<dbReference type="GO" id="GO:0016887">
    <property type="term" value="F:ATP hydrolysis activity"/>
    <property type="evidence" value="ECO:0007669"/>
    <property type="project" value="InterPro"/>
</dbReference>
<keyword evidence="8" id="KW-0406">Ion transport</keyword>
<evidence type="ECO:0000259" key="14">
    <source>
        <dbReference type="PROSITE" id="PS50893"/>
    </source>
</evidence>
<dbReference type="SUPFAM" id="SSF52540">
    <property type="entry name" value="P-loop containing nucleoside triphosphate hydrolases"/>
    <property type="match status" value="1"/>
</dbReference>
<evidence type="ECO:0000256" key="8">
    <source>
        <dbReference type="ARBA" id="ARBA00023065"/>
    </source>
</evidence>
<evidence type="ECO:0000256" key="1">
    <source>
        <dbReference type="ARBA" id="ARBA00004417"/>
    </source>
</evidence>
<evidence type="ECO:0000256" key="2">
    <source>
        <dbReference type="ARBA" id="ARBA00005417"/>
    </source>
</evidence>
<dbReference type="PROSITE" id="PS50893">
    <property type="entry name" value="ABC_TRANSPORTER_2"/>
    <property type="match status" value="1"/>
</dbReference>
<keyword evidence="5" id="KW-0547">Nucleotide-binding</keyword>
<name>A0A1N7ES23_9RHOB</name>
<dbReference type="AlphaFoldDB" id="A0A1N7ES23"/>
<comment type="similarity">
    <text evidence="2">Belongs to the ABC transporter superfamily.</text>
</comment>
<comment type="subcellular location">
    <subcellularLocation>
        <location evidence="1">Cell inner membrane</location>
        <topology evidence="1">Peripheral membrane protein</topology>
    </subcellularLocation>
</comment>
<dbReference type="Pfam" id="PF00005">
    <property type="entry name" value="ABC_tran"/>
    <property type="match status" value="1"/>
</dbReference>
<comment type="subunit">
    <text evidence="10">The complex is composed of two ATP-binding proteins (NikD and NikE), two transmembrane proteins (NikB and NikC) and a solute-binding protein (NikA).</text>
</comment>
<dbReference type="GO" id="GO:0005524">
    <property type="term" value="F:ATP binding"/>
    <property type="evidence" value="ECO:0007669"/>
    <property type="project" value="UniProtKB-KW"/>
</dbReference>